<dbReference type="GO" id="GO:0004523">
    <property type="term" value="F:RNA-DNA hybrid ribonuclease activity"/>
    <property type="evidence" value="ECO:0007669"/>
    <property type="project" value="InterPro"/>
</dbReference>
<dbReference type="Gene3D" id="3.30.420.10">
    <property type="entry name" value="Ribonuclease H-like superfamily/Ribonuclease H"/>
    <property type="match status" value="1"/>
</dbReference>
<dbReference type="CDD" id="cd06222">
    <property type="entry name" value="RNase_H_like"/>
    <property type="match status" value="1"/>
</dbReference>
<dbReference type="InterPro" id="IPR036397">
    <property type="entry name" value="RNaseH_sf"/>
</dbReference>
<evidence type="ECO:0000313" key="4">
    <source>
        <dbReference type="Proteomes" id="UP000596661"/>
    </source>
</evidence>
<dbReference type="GO" id="GO:0003676">
    <property type="term" value="F:nucleic acid binding"/>
    <property type="evidence" value="ECO:0007669"/>
    <property type="project" value="InterPro"/>
</dbReference>
<evidence type="ECO:0000259" key="1">
    <source>
        <dbReference type="Pfam" id="PF13456"/>
    </source>
</evidence>
<dbReference type="Pfam" id="PF13456">
    <property type="entry name" value="RVT_3"/>
    <property type="match status" value="1"/>
</dbReference>
<dbReference type="PANTHER" id="PTHR33116:SF78">
    <property type="entry name" value="OS12G0587133 PROTEIN"/>
    <property type="match status" value="1"/>
</dbReference>
<sequence>MSTNKIPVTTCREMDEIIRKFLWAGSVEKDRYMAIRSWDHICQPKASRGFGLRRFEDINKALLAKLGWLLACRIDKPWVNCLLKKYCCNENFWNVRPKDSDSTLWKSILGTRDIIRVGVMSLGASGEAIDFWSQPWIPWLNPMEFTDIMCRLRSQRFTVRTIADVSIGHNWNEDLILQIFGEELGRKIISIPRIPNSFHDRVGFRFGPRKDKWKWIWDPGLHPRISLMLWKVINDALPTAERVSAFTRFGCCFYESESEDTIHLFKECAFAKAIWFAGRFPFVVDSIHYSNIIDFVEAILSSLPGDLRKEVTIYIGCVFQAIWKCRNMVRINGCDADVTSVISEAATVFLELWECRDNDQSMVFSEFYVEEVVRSDLADHIVFTDASWKEGVGGYAVVAIHRTDNSWCYKLDSSVASCPLEAESRAVLLALELAVQNSWSRVYFLSDCRVLVKALEQFSPPPDWRFLNISLGVLDLMNVISDCKFYFIHRDSNSIADGLAKRARLSSHESFSRGGNSPNDSRLLFFD</sequence>
<feature type="domain" description="RNase H type-1" evidence="1">
    <location>
        <begin position="385"/>
        <end position="503"/>
    </location>
</feature>
<dbReference type="PANTHER" id="PTHR33116">
    <property type="entry name" value="REVERSE TRANSCRIPTASE ZINC-BINDING DOMAIN-CONTAINING PROTEIN-RELATED-RELATED"/>
    <property type="match status" value="1"/>
</dbReference>
<name>A0A803QD45_CANSA</name>
<evidence type="ECO:0008006" key="5">
    <source>
        <dbReference type="Google" id="ProtNLM"/>
    </source>
</evidence>
<dbReference type="Proteomes" id="UP000596661">
    <property type="component" value="Chromosome 9"/>
</dbReference>
<dbReference type="InterPro" id="IPR044730">
    <property type="entry name" value="RNase_H-like_dom_plant"/>
</dbReference>
<dbReference type="InterPro" id="IPR012337">
    <property type="entry name" value="RNaseH-like_sf"/>
</dbReference>
<feature type="domain" description="Reverse transcriptase zinc-binding" evidence="2">
    <location>
        <begin position="209"/>
        <end position="275"/>
    </location>
</feature>
<dbReference type="AlphaFoldDB" id="A0A803QD45"/>
<reference evidence="3" key="2">
    <citation type="submission" date="2021-03" db="UniProtKB">
        <authorList>
            <consortium name="EnsemblPlants"/>
        </authorList>
    </citation>
    <scope>IDENTIFICATION</scope>
</reference>
<keyword evidence="4" id="KW-1185">Reference proteome</keyword>
<dbReference type="EnsemblPlants" id="evm.model.09.1021">
    <property type="protein sequence ID" value="cds.evm.model.09.1021"/>
    <property type="gene ID" value="evm.TU.09.1021"/>
</dbReference>
<dbReference type="InterPro" id="IPR002156">
    <property type="entry name" value="RNaseH_domain"/>
</dbReference>
<evidence type="ECO:0000313" key="3">
    <source>
        <dbReference type="EnsemblPlants" id="cds.evm.model.09.1021"/>
    </source>
</evidence>
<protein>
    <recommendedName>
        <fullName evidence="5">RNase H type-1 domain-containing protein</fullName>
    </recommendedName>
</protein>
<evidence type="ECO:0000259" key="2">
    <source>
        <dbReference type="Pfam" id="PF13966"/>
    </source>
</evidence>
<organism evidence="3 4">
    <name type="scientific">Cannabis sativa</name>
    <name type="common">Hemp</name>
    <name type="synonym">Marijuana</name>
    <dbReference type="NCBI Taxonomy" id="3483"/>
    <lineage>
        <taxon>Eukaryota</taxon>
        <taxon>Viridiplantae</taxon>
        <taxon>Streptophyta</taxon>
        <taxon>Embryophyta</taxon>
        <taxon>Tracheophyta</taxon>
        <taxon>Spermatophyta</taxon>
        <taxon>Magnoliopsida</taxon>
        <taxon>eudicotyledons</taxon>
        <taxon>Gunneridae</taxon>
        <taxon>Pentapetalae</taxon>
        <taxon>rosids</taxon>
        <taxon>fabids</taxon>
        <taxon>Rosales</taxon>
        <taxon>Cannabaceae</taxon>
        <taxon>Cannabis</taxon>
    </lineage>
</organism>
<dbReference type="InterPro" id="IPR026960">
    <property type="entry name" value="RVT-Znf"/>
</dbReference>
<dbReference type="Pfam" id="PF13966">
    <property type="entry name" value="zf-RVT"/>
    <property type="match status" value="1"/>
</dbReference>
<dbReference type="EMBL" id="UZAU01000746">
    <property type="status" value="NOT_ANNOTATED_CDS"/>
    <property type="molecule type" value="Genomic_DNA"/>
</dbReference>
<accession>A0A803QD45</accession>
<proteinExistence type="predicted"/>
<dbReference type="Gramene" id="evm.model.09.1021">
    <property type="protein sequence ID" value="cds.evm.model.09.1021"/>
    <property type="gene ID" value="evm.TU.09.1021"/>
</dbReference>
<reference evidence="3" key="1">
    <citation type="submission" date="2018-11" db="EMBL/GenBank/DDBJ databases">
        <authorList>
            <person name="Grassa J C."/>
        </authorList>
    </citation>
    <scope>NUCLEOTIDE SEQUENCE [LARGE SCALE GENOMIC DNA]</scope>
</reference>
<dbReference type="SUPFAM" id="SSF53098">
    <property type="entry name" value="Ribonuclease H-like"/>
    <property type="match status" value="1"/>
</dbReference>